<dbReference type="Pfam" id="PF03456">
    <property type="entry name" value="uDENN"/>
    <property type="match status" value="1"/>
</dbReference>
<accession>A0A8J4U0L9</accession>
<dbReference type="Proteomes" id="UP000727407">
    <property type="component" value="Unassembled WGS sequence"/>
</dbReference>
<dbReference type="SMART" id="SM00801">
    <property type="entry name" value="dDENN"/>
    <property type="match status" value="1"/>
</dbReference>
<dbReference type="InterPro" id="IPR037516">
    <property type="entry name" value="Tripartite_DENN"/>
</dbReference>
<dbReference type="InterPro" id="IPR005113">
    <property type="entry name" value="uDENN_dom"/>
</dbReference>
<dbReference type="InterPro" id="IPR006652">
    <property type="entry name" value="Kelch_1"/>
</dbReference>
<feature type="domain" description="UDENN" evidence="4">
    <location>
        <begin position="343"/>
        <end position="770"/>
    </location>
</feature>
<dbReference type="SMART" id="SM00799">
    <property type="entry name" value="DENN"/>
    <property type="match status" value="1"/>
</dbReference>
<evidence type="ECO:0000256" key="3">
    <source>
        <dbReference type="SAM" id="MobiDB-lite"/>
    </source>
</evidence>
<dbReference type="InterPro" id="IPR051696">
    <property type="entry name" value="DENN_Domain_GEFs"/>
</dbReference>
<dbReference type="Gene3D" id="3.40.50.11500">
    <property type="match status" value="1"/>
</dbReference>
<dbReference type="InterPro" id="IPR043153">
    <property type="entry name" value="DENN_C"/>
</dbReference>
<protein>
    <submittedName>
        <fullName evidence="5">DENN domain-containing protein 3 isoform X1</fullName>
    </submittedName>
</protein>
<dbReference type="OrthoDB" id="6019893at2759"/>
<comment type="caution">
    <text evidence="5">The sequence shown here is derived from an EMBL/GenBank/DDBJ whole genome shotgun (WGS) entry which is preliminary data.</text>
</comment>
<feature type="non-terminal residue" evidence="5">
    <location>
        <position position="1"/>
    </location>
</feature>
<dbReference type="InterPro" id="IPR001194">
    <property type="entry name" value="cDENN_dom"/>
</dbReference>
<dbReference type="InterPro" id="IPR057977">
    <property type="entry name" value="TPR_DENND3"/>
</dbReference>
<gene>
    <name evidence="5" type="ORF">DAT39_022805</name>
</gene>
<dbReference type="Pfam" id="PF25570">
    <property type="entry name" value="TPR_DENND3"/>
    <property type="match status" value="1"/>
</dbReference>
<dbReference type="SUPFAM" id="SSF117281">
    <property type="entry name" value="Kelch motif"/>
    <property type="match status" value="1"/>
</dbReference>
<proteinExistence type="predicted"/>
<dbReference type="SMART" id="SM00612">
    <property type="entry name" value="Kelch"/>
    <property type="match status" value="5"/>
</dbReference>
<evidence type="ECO:0000256" key="1">
    <source>
        <dbReference type="ARBA" id="ARBA00022441"/>
    </source>
</evidence>
<evidence type="ECO:0000259" key="4">
    <source>
        <dbReference type="PROSITE" id="PS50211"/>
    </source>
</evidence>
<dbReference type="EMBL" id="QNUK01001278">
    <property type="protein sequence ID" value="KAF5884844.1"/>
    <property type="molecule type" value="Genomic_DNA"/>
</dbReference>
<keyword evidence="1" id="KW-0880">Kelch repeat</keyword>
<dbReference type="Gene3D" id="2.120.10.80">
    <property type="entry name" value="Kelch-type beta propeller"/>
    <property type="match status" value="1"/>
</dbReference>
<name>A0A8J4U0L9_CLAMG</name>
<feature type="region of interest" description="Disordered" evidence="3">
    <location>
        <begin position="1"/>
        <end position="21"/>
    </location>
</feature>
<dbReference type="InterPro" id="IPR015943">
    <property type="entry name" value="WD40/YVTN_repeat-like_dom_sf"/>
</dbReference>
<evidence type="ECO:0000256" key="2">
    <source>
        <dbReference type="ARBA" id="ARBA00022658"/>
    </source>
</evidence>
<sequence>MRYHLLSPEDREELGESSRPRRKKHDFRIALFGGSQPQSCRYFNPKDYSWTDIRCPFEKRRDAAAVFWDNVVYILGGSQLFPIKRMDCYNVVKDSWYSKLGPPNPRDSLAACASKGKIYTSGGSEVGSSALNLFECYDTRTETWQNKPSMLQPRCSHGSVEANSLIYVCGGSLGNNVSGRVLNNCEVYDPNTEEWRVLCGMREARKNHGLVVVHSRIYAVGGQNGLGGLDSVEYYDIGSNEWKMASPMPWRGVTVKCAAVGSIIYVLAGFQGVGRLGHIMEYHTETDKWLMSNKERAFPVTSCLICVLQNGKEKEPVLLEAEVLQVHAPPFVTKGDTSDDQGNALAFSRVQRRRSFLKKKRERSESSSNGTKIATDDQSVPKDIDLIALPQLCFPDGLRVVNESQEDSYHFLVFTDVLGNQTHGVVVQYYKSIQVSVNSITYKNEHYLSKPKKLFTAYGICLISKYPYYTALRDCLSAFLVQLKTSRMSEFEEQVREFSAKLALVPIPPPGQLQVAFNLKPLQIILPPREDKDCPAVDLDLHLPFLCFRPEQILQVICSILTEQRVVFFSSEWARLTLVAECFMLFIHPLRWQHPYVPVLSREMMDFLMAPTSYLMGCHVQHLEDVAAETDDLILIDIDNGTVTSSNAADLPDVPVATTECFKRRVEGLQIHYDLESCRHGSSMDVSEVRSRRRQWQRKLNSEILNISLELIVNIFREVHDHLNFEHRVFNSQEFFRAQNPADQPFYKKVLDTHIFHSFLKDCLNRKVDAFAQMKKNTQAEAYRMRTIPESLQRPDLKELAHKKPDYQLRKRLGMSLPNLVEDSSLMAPIRQLSFQRATVKKAFKIPPKPVKTFKLPEFPPPLAYHYVQNYYLELISQLGKAINSATPEDSSLLARYYYLRGLICSVAGKRLDALMDFQSLHKTDMDIFPLELVTMLSDSLRTEERRVAEGRPELKRLISRVKKSCSQDDYPDGGSVKKFELPRTHMFLEDFVRRVQESGIVKDLGTIQRLFQALTVGQQKQVDPEVFRFFYTIWKETEAEAQDVYLPVAVLDNLEANEQVYKLSSSVKTSHGVGKIAMTPRRLFLLTEGRPGYVEVAKFRDIEEVKISSAPLLLLRIPSLKIKTRTRRETFEANLKSECDLWHLMIKELWAGKKMSDEHKDHQYIQQALTNALLMDAVVRCLQSQKAIYAASKLAYFDTMKREVPIMVPKTTSETLKHKINPCLDLTSPQAVDILLYTPGQLSVSASDSGGYPKLWCALSDGKVVVFDAASWSLQQSCIQVGTSRLNCMLGLDHQHLWIGSQDSIIYIINPNSMSCNKQLTEHRAEVTGLALEERLDKYSQLLAYSCSAEGTVIIWDVATLQVKRDIKLNCDRLQSIQIHSGRLWCCARDCVMEVRRSGQLHRRISLPDHLRGSTFSYSSFLVFNEKSQMWTGCTEAGELCLWHLADLEKPFQRIQLPDCTSVICMIRVKNQ</sequence>
<keyword evidence="2" id="KW-0344">Guanine-nucleotide releasing factor</keyword>
<dbReference type="Pfam" id="PF24681">
    <property type="entry name" value="Kelch_KLHDC2_KLHL20_DRC7"/>
    <property type="match status" value="1"/>
</dbReference>
<dbReference type="PROSITE" id="PS50211">
    <property type="entry name" value="DENN"/>
    <property type="match status" value="1"/>
</dbReference>
<dbReference type="GO" id="GO:0005085">
    <property type="term" value="F:guanyl-nucleotide exchange factor activity"/>
    <property type="evidence" value="ECO:0007669"/>
    <property type="project" value="UniProtKB-KW"/>
</dbReference>
<evidence type="ECO:0000313" key="5">
    <source>
        <dbReference type="EMBL" id="KAF5884844.1"/>
    </source>
</evidence>
<dbReference type="PANTHER" id="PTHR12296:SF21">
    <property type="entry name" value="DENN DOMAIN-CONTAINING PROTEIN 3"/>
    <property type="match status" value="1"/>
</dbReference>
<dbReference type="InterPro" id="IPR036322">
    <property type="entry name" value="WD40_repeat_dom_sf"/>
</dbReference>
<dbReference type="Gene3D" id="2.130.10.10">
    <property type="entry name" value="YVTN repeat-like/Quinoprotein amine dehydrogenase"/>
    <property type="match status" value="1"/>
</dbReference>
<dbReference type="GO" id="GO:0032483">
    <property type="term" value="P:regulation of Rab protein signal transduction"/>
    <property type="evidence" value="ECO:0007669"/>
    <property type="project" value="TreeGrafter"/>
</dbReference>
<dbReference type="Pfam" id="PF01344">
    <property type="entry name" value="Kelch_1"/>
    <property type="match status" value="1"/>
</dbReference>
<dbReference type="Pfam" id="PF02141">
    <property type="entry name" value="DENN"/>
    <property type="match status" value="1"/>
</dbReference>
<dbReference type="Gene3D" id="3.30.450.200">
    <property type="match status" value="1"/>
</dbReference>
<organism evidence="5 6">
    <name type="scientific">Clarias magur</name>
    <name type="common">Asian catfish</name>
    <name type="synonym">Macropteronotus magur</name>
    <dbReference type="NCBI Taxonomy" id="1594786"/>
    <lineage>
        <taxon>Eukaryota</taxon>
        <taxon>Metazoa</taxon>
        <taxon>Chordata</taxon>
        <taxon>Craniata</taxon>
        <taxon>Vertebrata</taxon>
        <taxon>Euteleostomi</taxon>
        <taxon>Actinopterygii</taxon>
        <taxon>Neopterygii</taxon>
        <taxon>Teleostei</taxon>
        <taxon>Ostariophysi</taxon>
        <taxon>Siluriformes</taxon>
        <taxon>Clariidae</taxon>
        <taxon>Clarias</taxon>
    </lineage>
</organism>
<dbReference type="PANTHER" id="PTHR12296">
    <property type="entry name" value="DENN DOMAIN-CONTAINING PROTEIN 4"/>
    <property type="match status" value="1"/>
</dbReference>
<dbReference type="InterPro" id="IPR005112">
    <property type="entry name" value="dDENN_dom"/>
</dbReference>
<keyword evidence="6" id="KW-1185">Reference proteome</keyword>
<dbReference type="InterPro" id="IPR015915">
    <property type="entry name" value="Kelch-typ_b-propeller"/>
</dbReference>
<dbReference type="SUPFAM" id="SSF50978">
    <property type="entry name" value="WD40 repeat-like"/>
    <property type="match status" value="1"/>
</dbReference>
<evidence type="ECO:0000313" key="6">
    <source>
        <dbReference type="Proteomes" id="UP000727407"/>
    </source>
</evidence>
<reference evidence="5" key="1">
    <citation type="submission" date="2020-07" db="EMBL/GenBank/DDBJ databases">
        <title>Clarias magur genome sequencing, assembly and annotation.</title>
        <authorList>
            <person name="Kushwaha B."/>
            <person name="Kumar R."/>
            <person name="Das P."/>
            <person name="Joshi C.G."/>
            <person name="Kumar D."/>
            <person name="Nagpure N.S."/>
            <person name="Pandey M."/>
            <person name="Agarwal S."/>
            <person name="Srivastava S."/>
            <person name="Singh M."/>
            <person name="Sahoo L."/>
            <person name="Jayasankar P."/>
            <person name="Meher P.K."/>
            <person name="Koringa P.G."/>
            <person name="Iquebal M.A."/>
            <person name="Das S.P."/>
            <person name="Bit A."/>
            <person name="Patnaik S."/>
            <person name="Patel N."/>
            <person name="Shah T.M."/>
            <person name="Hinsu A."/>
            <person name="Jena J.K."/>
        </authorList>
    </citation>
    <scope>NUCLEOTIDE SEQUENCE</scope>
    <source>
        <strain evidence="5">CIFAMagur01</strain>
        <tissue evidence="5">Testis</tissue>
    </source>
</reference>
<dbReference type="GO" id="GO:0031410">
    <property type="term" value="C:cytoplasmic vesicle"/>
    <property type="evidence" value="ECO:0007669"/>
    <property type="project" value="TreeGrafter"/>
</dbReference>